<dbReference type="EMBL" id="JANUCT010000021">
    <property type="protein sequence ID" value="MCS3904382.1"/>
    <property type="molecule type" value="Genomic_DNA"/>
</dbReference>
<reference evidence="2" key="1">
    <citation type="submission" date="2022-08" db="EMBL/GenBank/DDBJ databases">
        <title>Genomic Encyclopedia of Type Strains, Phase III (KMG-III): the genomes of soil and plant-associated and newly described type strains.</title>
        <authorList>
            <person name="Whitman W."/>
        </authorList>
    </citation>
    <scope>NUCLEOTIDE SEQUENCE</scope>
    <source>
        <strain evidence="2">HMT 1</strain>
    </source>
</reference>
<evidence type="ECO:0000313" key="3">
    <source>
        <dbReference type="Proteomes" id="UP001204445"/>
    </source>
</evidence>
<comment type="caution">
    <text evidence="2">The sequence shown here is derived from an EMBL/GenBank/DDBJ whole genome shotgun (WGS) entry which is preliminary data.</text>
</comment>
<name>A0AAE3HP40_9GAMM</name>
<protein>
    <submittedName>
        <fullName evidence="2">Glycosyltransferase involved in cell wall biosynthesis</fullName>
    </submittedName>
</protein>
<sequence length="321" mass="37338">MSSNIDDNLAKYYCSVIIPVYNKELYVARAIDSVLNQTHDNIELILVCDPSTDNSLEIIKQYEDPRIRVFYRNTPGPGGYAARNLGAAMSRGDWIAFLDADDEWMPDHLEQVLLLHQKYPEIPVIVLSSHIVENNAKHRDPFSRVWNADGQVFSFEDYLKNSYKIYKSIHTNTITIKRDLLSGFEVFPDGRTERSGDLYAWVRIMARARYCVWSKYVGAIIYKDIEGVTRASLPKIELFQMMVSELAPGCTRSEYIWLTRYANKLIKTAWIEHRLAGRESAPLHSCFHWKNHFHYCFFWSLISLLPVSFINNIRLLKNRIT</sequence>
<dbReference type="CDD" id="cd00761">
    <property type="entry name" value="Glyco_tranf_GTA_type"/>
    <property type="match status" value="1"/>
</dbReference>
<dbReference type="InterPro" id="IPR050834">
    <property type="entry name" value="Glycosyltransf_2"/>
</dbReference>
<dbReference type="Proteomes" id="UP001204445">
    <property type="component" value="Unassembled WGS sequence"/>
</dbReference>
<organism evidence="2 3">
    <name type="scientific">Methylohalomonas lacus</name>
    <dbReference type="NCBI Taxonomy" id="398773"/>
    <lineage>
        <taxon>Bacteria</taxon>
        <taxon>Pseudomonadati</taxon>
        <taxon>Pseudomonadota</taxon>
        <taxon>Gammaproteobacteria</taxon>
        <taxon>Methylohalomonadales</taxon>
        <taxon>Methylohalomonadaceae</taxon>
        <taxon>Methylohalomonas</taxon>
    </lineage>
</organism>
<gene>
    <name evidence="2" type="ORF">J2T55_002418</name>
</gene>
<feature type="domain" description="Glycosyltransferase 2-like" evidence="1">
    <location>
        <begin position="15"/>
        <end position="146"/>
    </location>
</feature>
<dbReference type="Gene3D" id="3.90.550.10">
    <property type="entry name" value="Spore Coat Polysaccharide Biosynthesis Protein SpsA, Chain A"/>
    <property type="match status" value="1"/>
</dbReference>
<keyword evidence="3" id="KW-1185">Reference proteome</keyword>
<dbReference type="InterPro" id="IPR029044">
    <property type="entry name" value="Nucleotide-diphossugar_trans"/>
</dbReference>
<dbReference type="RefSeq" id="WP_259057228.1">
    <property type="nucleotide sequence ID" value="NZ_JANUCT010000021.1"/>
</dbReference>
<evidence type="ECO:0000313" key="2">
    <source>
        <dbReference type="EMBL" id="MCS3904382.1"/>
    </source>
</evidence>
<accession>A0AAE3HP40</accession>
<dbReference type="InterPro" id="IPR001173">
    <property type="entry name" value="Glyco_trans_2-like"/>
</dbReference>
<proteinExistence type="predicted"/>
<dbReference type="SUPFAM" id="SSF53448">
    <property type="entry name" value="Nucleotide-diphospho-sugar transferases"/>
    <property type="match status" value="1"/>
</dbReference>
<dbReference type="Pfam" id="PF00535">
    <property type="entry name" value="Glycos_transf_2"/>
    <property type="match status" value="1"/>
</dbReference>
<evidence type="ECO:0000259" key="1">
    <source>
        <dbReference type="Pfam" id="PF00535"/>
    </source>
</evidence>
<dbReference type="PANTHER" id="PTHR43685">
    <property type="entry name" value="GLYCOSYLTRANSFERASE"/>
    <property type="match status" value="1"/>
</dbReference>
<dbReference type="PANTHER" id="PTHR43685:SF2">
    <property type="entry name" value="GLYCOSYLTRANSFERASE 2-LIKE DOMAIN-CONTAINING PROTEIN"/>
    <property type="match status" value="1"/>
</dbReference>
<dbReference type="AlphaFoldDB" id="A0AAE3HP40"/>